<dbReference type="EMBL" id="QUSY01000406">
    <property type="protein sequence ID" value="RHY29688.1"/>
    <property type="molecule type" value="Genomic_DNA"/>
</dbReference>
<keyword evidence="2" id="KW-1185">Reference proteome</keyword>
<gene>
    <name evidence="1" type="ORF">DYB32_004945</name>
</gene>
<dbReference type="Proteomes" id="UP000285060">
    <property type="component" value="Unassembled WGS sequence"/>
</dbReference>
<evidence type="ECO:0000313" key="1">
    <source>
        <dbReference type="EMBL" id="RHY29688.1"/>
    </source>
</evidence>
<organism evidence="1 2">
    <name type="scientific">Aphanomyces invadans</name>
    <dbReference type="NCBI Taxonomy" id="157072"/>
    <lineage>
        <taxon>Eukaryota</taxon>
        <taxon>Sar</taxon>
        <taxon>Stramenopiles</taxon>
        <taxon>Oomycota</taxon>
        <taxon>Saprolegniomycetes</taxon>
        <taxon>Saprolegniales</taxon>
        <taxon>Verrucalvaceae</taxon>
        <taxon>Aphanomyces</taxon>
    </lineage>
</organism>
<evidence type="ECO:0000313" key="2">
    <source>
        <dbReference type="Proteomes" id="UP000285060"/>
    </source>
</evidence>
<sequence>MLQPASFGSITSSMRRSIVVVYKQARTRVVWYDGTSDTMVEKAVCMQLGLPPTSSLLLKDMDGELVPIAACLPPNDYVVVRFGDVGENQIPSSITLTTDETPSLSNALLPTPTPEAMQERVGPLGKMLPRMKRAAIPMASKAMKKTAPTVLMKLFLEAFTVPLAPDDVIHFIPNHGDFGIDKLYAALVPAMFLPQDTTTFYKLASSSIVLDRQRVIRYYRVGDEYTQLAAMGKGPLLRAYVDPSKLALPPHNDLLALFALALEMRDATDSIARQYAAFVHGFTPISRMEFISGSA</sequence>
<reference evidence="1 2" key="1">
    <citation type="submission" date="2018-08" db="EMBL/GenBank/DDBJ databases">
        <title>Aphanomyces genome sequencing and annotation.</title>
        <authorList>
            <person name="Minardi D."/>
            <person name="Oidtmann B."/>
            <person name="Van Der Giezen M."/>
            <person name="Studholme D.J."/>
        </authorList>
    </citation>
    <scope>NUCLEOTIDE SEQUENCE [LARGE SCALE GENOMIC DNA]</scope>
    <source>
        <strain evidence="1 2">NJM0002</strain>
    </source>
</reference>
<dbReference type="VEuPathDB" id="FungiDB:H310_11649"/>
<name>A0A418AVU4_9STRA</name>
<accession>A0A418AVU4</accession>
<protein>
    <submittedName>
        <fullName evidence="1">Uncharacterized protein</fullName>
    </submittedName>
</protein>
<proteinExistence type="predicted"/>
<comment type="caution">
    <text evidence="1">The sequence shown here is derived from an EMBL/GenBank/DDBJ whole genome shotgun (WGS) entry which is preliminary data.</text>
</comment>
<dbReference type="AlphaFoldDB" id="A0A418AVU4"/>